<reference evidence="3" key="1">
    <citation type="submission" date="2020-02" db="EMBL/GenBank/DDBJ databases">
        <authorList>
            <person name="Meier V. D."/>
        </authorList>
    </citation>
    <scope>NUCLEOTIDE SEQUENCE</scope>
    <source>
        <strain evidence="3">AVDCRST_MAG11</strain>
    </source>
</reference>
<accession>A0A6J4LFF5</accession>
<dbReference type="Pfam" id="PF07969">
    <property type="entry name" value="Amidohydro_3"/>
    <property type="match status" value="1"/>
</dbReference>
<gene>
    <name evidence="3" type="ORF">AVDCRST_MAG11-2471</name>
</gene>
<dbReference type="InterPro" id="IPR013108">
    <property type="entry name" value="Amidohydro_3"/>
</dbReference>
<dbReference type="EMBL" id="CADCTU010000557">
    <property type="protein sequence ID" value="CAA9330990.1"/>
    <property type="molecule type" value="Genomic_DNA"/>
</dbReference>
<protein>
    <recommendedName>
        <fullName evidence="2">Amidohydrolase 3 domain-containing protein</fullName>
    </recommendedName>
</protein>
<evidence type="ECO:0000256" key="1">
    <source>
        <dbReference type="SAM" id="SignalP"/>
    </source>
</evidence>
<feature type="domain" description="Amidohydrolase 3" evidence="2">
    <location>
        <begin position="75"/>
        <end position="233"/>
    </location>
</feature>
<evidence type="ECO:0000313" key="3">
    <source>
        <dbReference type="EMBL" id="CAA9330990.1"/>
    </source>
</evidence>
<dbReference type="GO" id="GO:0016810">
    <property type="term" value="F:hydrolase activity, acting on carbon-nitrogen (but not peptide) bonds"/>
    <property type="evidence" value="ECO:0007669"/>
    <property type="project" value="InterPro"/>
</dbReference>
<dbReference type="Gene3D" id="2.30.40.10">
    <property type="entry name" value="Urease, subunit C, domain 1"/>
    <property type="match status" value="1"/>
</dbReference>
<feature type="non-terminal residue" evidence="3">
    <location>
        <position position="238"/>
    </location>
</feature>
<dbReference type="PANTHER" id="PTHR22642:SF2">
    <property type="entry name" value="PROTEIN LONG AFTER FAR-RED 3"/>
    <property type="match status" value="1"/>
</dbReference>
<dbReference type="Gene3D" id="3.10.310.70">
    <property type="match status" value="1"/>
</dbReference>
<dbReference type="PANTHER" id="PTHR22642">
    <property type="entry name" value="IMIDAZOLONEPROPIONASE"/>
    <property type="match status" value="1"/>
</dbReference>
<proteinExistence type="predicted"/>
<dbReference type="AlphaFoldDB" id="A0A6J4LFF5"/>
<evidence type="ECO:0000259" key="2">
    <source>
        <dbReference type="Pfam" id="PF07969"/>
    </source>
</evidence>
<dbReference type="SUPFAM" id="SSF51338">
    <property type="entry name" value="Composite domain of metallo-dependent hydrolases"/>
    <property type="match status" value="1"/>
</dbReference>
<feature type="chain" id="PRO_5027082061" description="Amidohydrolase 3 domain-containing protein" evidence="1">
    <location>
        <begin position="25"/>
        <end position="238"/>
    </location>
</feature>
<feature type="signal peptide" evidence="1">
    <location>
        <begin position="1"/>
        <end position="24"/>
    </location>
</feature>
<dbReference type="SUPFAM" id="SSF51556">
    <property type="entry name" value="Metallo-dependent hydrolases"/>
    <property type="match status" value="1"/>
</dbReference>
<dbReference type="InterPro" id="IPR011059">
    <property type="entry name" value="Metal-dep_hydrolase_composite"/>
</dbReference>
<keyword evidence="1" id="KW-0732">Signal</keyword>
<sequence length="238" mass="24895">MRRPRYARLALPALLALAAPPALRAQDADLIVRNARIWTGDSIRPAAQAIAVRGERLLAVGGDAEVAAHRGARTRVIDAGGRFVTPGFIDDHTHFNQAGALLIGANLLDASTPDAVAARVKAAVARMSPGAWLTGGDWGAYEDWAGNSTGASRPGVRGRFSPDRTIIDAVSGSTPVLLNRWDRSAWLANGVALGRAGLSCARPVPGLECASGRATGRVADSALARVRRAVAPKTFDQL</sequence>
<dbReference type="InterPro" id="IPR032466">
    <property type="entry name" value="Metal_Hydrolase"/>
</dbReference>
<organism evidence="3">
    <name type="scientific">uncultured Gemmatimonadaceae bacterium</name>
    <dbReference type="NCBI Taxonomy" id="246130"/>
    <lineage>
        <taxon>Bacteria</taxon>
        <taxon>Pseudomonadati</taxon>
        <taxon>Gemmatimonadota</taxon>
        <taxon>Gemmatimonadia</taxon>
        <taxon>Gemmatimonadales</taxon>
        <taxon>Gemmatimonadaceae</taxon>
        <taxon>environmental samples</taxon>
    </lineage>
</organism>
<name>A0A6J4LFF5_9BACT</name>